<evidence type="ECO:0000259" key="16">
    <source>
        <dbReference type="PROSITE" id="PS50885"/>
    </source>
</evidence>
<feature type="region of interest" description="Disordered" evidence="13">
    <location>
        <begin position="1"/>
        <end position="30"/>
    </location>
</feature>
<keyword evidence="7" id="KW-0547">Nucleotide-binding</keyword>
<evidence type="ECO:0000256" key="2">
    <source>
        <dbReference type="ARBA" id="ARBA00004370"/>
    </source>
</evidence>
<keyword evidence="4" id="KW-0597">Phosphoprotein</keyword>
<dbReference type="InterPro" id="IPR003660">
    <property type="entry name" value="HAMP_dom"/>
</dbReference>
<dbReference type="InterPro" id="IPR036890">
    <property type="entry name" value="HATPase_C_sf"/>
</dbReference>
<feature type="transmembrane region" description="Helical" evidence="14">
    <location>
        <begin position="208"/>
        <end position="227"/>
    </location>
</feature>
<dbReference type="PROSITE" id="PS50109">
    <property type="entry name" value="HIS_KIN"/>
    <property type="match status" value="1"/>
</dbReference>
<keyword evidence="5 17" id="KW-0808">Transferase</keyword>
<dbReference type="InterPro" id="IPR004358">
    <property type="entry name" value="Sig_transdc_His_kin-like_C"/>
</dbReference>
<dbReference type="EC" id="2.7.13.3" evidence="3"/>
<evidence type="ECO:0000256" key="8">
    <source>
        <dbReference type="ARBA" id="ARBA00022777"/>
    </source>
</evidence>
<comment type="catalytic activity">
    <reaction evidence="1">
        <text>ATP + protein L-histidine = ADP + protein N-phospho-L-histidine.</text>
        <dbReference type="EC" id="2.7.13.3"/>
    </reaction>
</comment>
<evidence type="ECO:0000313" key="17">
    <source>
        <dbReference type="EMBL" id="AZQ12298.1"/>
    </source>
</evidence>
<evidence type="ECO:0000256" key="9">
    <source>
        <dbReference type="ARBA" id="ARBA00022840"/>
    </source>
</evidence>
<feature type="domain" description="HAMP" evidence="16">
    <location>
        <begin position="228"/>
        <end position="279"/>
    </location>
</feature>
<keyword evidence="9" id="KW-0067">ATP-binding</keyword>
<comment type="subcellular location">
    <subcellularLocation>
        <location evidence="2">Membrane</location>
    </subcellularLocation>
</comment>
<sequence length="480" mass="52113">MSDPASTPTPSPEPSPAPEPATAPLSQPRPASGVIDRLSLKTRLFVSAAILVALLLPALGIALFQAFERQALAGSRDELGALIYSVLAQTDVIDGKLEMPPFLNEPQFNVDGSGLYAEVRSGSGSGKGEVLWRSGSLIGHGAIDKLPTPAPGADAKVFGETTLNGEPLFVMSFTALYESKGVDVPLSIHILKSQQRYREALTEFESSLWRYLLLALALLAVVLGLWLRWTLKPLSRFEAELKAVEHGDKERIDDDYPAELGPLVHQLNSLLTTEQNQRKRYRNALSDLAHSLKTPLAVLQSHPGLDEAVMEQVDSISHSISHQLKRAQSAGAASWHQGVEILPQAERLSRTLSKIHGDKGIDFELKLTADLVFKGDKGDLTELLGNLLDNACKAASSRVQLSASKQDGRLRLIVEDDGPGVDESMRDGIFERGIRADTYDKGHGIGLAIVRDLTDAYQGKLRVERSDLLGGARFEVSFPQ</sequence>
<keyword evidence="11" id="KW-0902">Two-component regulatory system</keyword>
<dbReference type="PRINTS" id="PR00344">
    <property type="entry name" value="BCTRLSENSOR"/>
</dbReference>
<keyword evidence="12 14" id="KW-0472">Membrane</keyword>
<accession>A0ABM7DRH2</accession>
<evidence type="ECO:0000256" key="1">
    <source>
        <dbReference type="ARBA" id="ARBA00000085"/>
    </source>
</evidence>
<gene>
    <name evidence="17" type="primary">phoQ_3</name>
    <name evidence="17" type="ORF">STH12_03238</name>
</gene>
<evidence type="ECO:0000256" key="7">
    <source>
        <dbReference type="ARBA" id="ARBA00022741"/>
    </source>
</evidence>
<dbReference type="Gene3D" id="3.30.565.10">
    <property type="entry name" value="Histidine kinase-like ATPase, C-terminal domain"/>
    <property type="match status" value="1"/>
</dbReference>
<dbReference type="SMART" id="SM00387">
    <property type="entry name" value="HATPase_c"/>
    <property type="match status" value="1"/>
</dbReference>
<feature type="transmembrane region" description="Helical" evidence="14">
    <location>
        <begin position="44"/>
        <end position="67"/>
    </location>
</feature>
<dbReference type="InterPro" id="IPR050428">
    <property type="entry name" value="TCS_sensor_his_kinase"/>
</dbReference>
<evidence type="ECO:0000256" key="12">
    <source>
        <dbReference type="ARBA" id="ARBA00023136"/>
    </source>
</evidence>
<proteinExistence type="predicted"/>
<evidence type="ECO:0000256" key="5">
    <source>
        <dbReference type="ARBA" id="ARBA00022679"/>
    </source>
</evidence>
<evidence type="ECO:0000256" key="4">
    <source>
        <dbReference type="ARBA" id="ARBA00022553"/>
    </source>
</evidence>
<feature type="compositionally biased region" description="Pro residues" evidence="13">
    <location>
        <begin position="7"/>
        <end position="21"/>
    </location>
</feature>
<dbReference type="EMBL" id="CP020373">
    <property type="protein sequence ID" value="AZQ12298.1"/>
    <property type="molecule type" value="Genomic_DNA"/>
</dbReference>
<dbReference type="InterPro" id="IPR005467">
    <property type="entry name" value="His_kinase_dom"/>
</dbReference>
<keyword evidence="8" id="KW-0418">Kinase</keyword>
<keyword evidence="10 14" id="KW-1133">Transmembrane helix</keyword>
<dbReference type="GO" id="GO:0004673">
    <property type="term" value="F:protein histidine kinase activity"/>
    <property type="evidence" value="ECO:0007669"/>
    <property type="project" value="UniProtKB-EC"/>
</dbReference>
<dbReference type="CDD" id="cd16954">
    <property type="entry name" value="HATPase_PhoQ-like"/>
    <property type="match status" value="1"/>
</dbReference>
<evidence type="ECO:0000313" key="18">
    <source>
        <dbReference type="Proteomes" id="UP000278437"/>
    </source>
</evidence>
<evidence type="ECO:0000256" key="13">
    <source>
        <dbReference type="SAM" id="MobiDB-lite"/>
    </source>
</evidence>
<dbReference type="RefSeq" id="WP_126168485.1">
    <property type="nucleotide sequence ID" value="NZ_CP020373.1"/>
</dbReference>
<evidence type="ECO:0000256" key="11">
    <source>
        <dbReference type="ARBA" id="ARBA00023012"/>
    </source>
</evidence>
<dbReference type="Gene3D" id="1.10.287.130">
    <property type="match status" value="1"/>
</dbReference>
<dbReference type="SUPFAM" id="SSF55874">
    <property type="entry name" value="ATPase domain of HSP90 chaperone/DNA topoisomerase II/histidine kinase"/>
    <property type="match status" value="1"/>
</dbReference>
<keyword evidence="6 14" id="KW-0812">Transmembrane</keyword>
<dbReference type="Proteomes" id="UP000278437">
    <property type="component" value="Chromosome"/>
</dbReference>
<reference evidence="18" key="1">
    <citation type="submission" date="2017-03" db="EMBL/GenBank/DDBJ databases">
        <title>Full genome sequence of a non-lethal Shewanella isolate that potentiates virulence of Vibio parahaemolyticus causing acute hepatopancreatic necrosis disease (AHPND) in shrimp.</title>
        <authorList>
            <person name="Prachumwat A."/>
            <person name="Sritunyalucksana K."/>
        </authorList>
    </citation>
    <scope>NUCLEOTIDE SEQUENCE [LARGE SCALE GENOMIC DNA]</scope>
    <source>
        <strain evidence="18">TH2012</strain>
    </source>
</reference>
<evidence type="ECO:0000259" key="15">
    <source>
        <dbReference type="PROSITE" id="PS50109"/>
    </source>
</evidence>
<protein>
    <recommendedName>
        <fullName evidence="3">histidine kinase</fullName>
        <ecNumber evidence="3">2.7.13.3</ecNumber>
    </recommendedName>
</protein>
<organism evidence="17 18">
    <name type="scientific">Shewanella khirikhana</name>
    <dbReference type="NCBI Taxonomy" id="1965282"/>
    <lineage>
        <taxon>Bacteria</taxon>
        <taxon>Pseudomonadati</taxon>
        <taxon>Pseudomonadota</taxon>
        <taxon>Gammaproteobacteria</taxon>
        <taxon>Alteromonadales</taxon>
        <taxon>Shewanellaceae</taxon>
        <taxon>Shewanella</taxon>
    </lineage>
</organism>
<dbReference type="InterPro" id="IPR003594">
    <property type="entry name" value="HATPase_dom"/>
</dbReference>
<feature type="domain" description="Histidine kinase" evidence="15">
    <location>
        <begin position="287"/>
        <end position="480"/>
    </location>
</feature>
<evidence type="ECO:0000256" key="14">
    <source>
        <dbReference type="SAM" id="Phobius"/>
    </source>
</evidence>
<dbReference type="PROSITE" id="PS50885">
    <property type="entry name" value="HAMP"/>
    <property type="match status" value="1"/>
</dbReference>
<dbReference type="PANTHER" id="PTHR45436">
    <property type="entry name" value="SENSOR HISTIDINE KINASE YKOH"/>
    <property type="match status" value="1"/>
</dbReference>
<evidence type="ECO:0000256" key="10">
    <source>
        <dbReference type="ARBA" id="ARBA00022989"/>
    </source>
</evidence>
<keyword evidence="18" id="KW-1185">Reference proteome</keyword>
<dbReference type="PANTHER" id="PTHR45436:SF4">
    <property type="entry name" value="SENSOR PROTEIN PHOQ"/>
    <property type="match status" value="1"/>
</dbReference>
<name>A0ABM7DRH2_9GAMM</name>
<dbReference type="Pfam" id="PF02518">
    <property type="entry name" value="HATPase_c"/>
    <property type="match status" value="1"/>
</dbReference>
<evidence type="ECO:0000256" key="3">
    <source>
        <dbReference type="ARBA" id="ARBA00012438"/>
    </source>
</evidence>
<dbReference type="InterPro" id="IPR058619">
    <property type="entry name" value="PhoQ/CarS-like_HATPase"/>
</dbReference>
<evidence type="ECO:0000256" key="6">
    <source>
        <dbReference type="ARBA" id="ARBA00022692"/>
    </source>
</evidence>